<dbReference type="AlphaFoldDB" id="A0A2V5I6A7"/>
<protein>
    <submittedName>
        <fullName evidence="1">Uncharacterized protein</fullName>
    </submittedName>
</protein>
<sequence length="174" mass="19756">MCRQPKALDEKRGGIHRLALPCQCQCQENIQRGEREKLPAFPLPTLTWAHIASAPESLLCQALSPARRRKGKQITLRPTDSKQNQINHHPPIHYKEERKLSHPTGGEGQPCATFPRPQLHRKDISSFLAQSFKPISLQSLVGIVAVPESRNPTIYLVRSQTGTRTRVWPYKMNQ</sequence>
<dbReference type="Proteomes" id="UP000248817">
    <property type="component" value="Unassembled WGS sequence"/>
</dbReference>
<proteinExistence type="predicted"/>
<name>A0A2V5I6A7_9EURO</name>
<gene>
    <name evidence="1" type="ORF">BP00DRAFT_200360</name>
</gene>
<evidence type="ECO:0000313" key="2">
    <source>
        <dbReference type="Proteomes" id="UP000248817"/>
    </source>
</evidence>
<dbReference type="EMBL" id="KZ825513">
    <property type="protein sequence ID" value="PYI30652.1"/>
    <property type="molecule type" value="Genomic_DNA"/>
</dbReference>
<reference evidence="1 2" key="1">
    <citation type="submission" date="2018-02" db="EMBL/GenBank/DDBJ databases">
        <title>The genomes of Aspergillus section Nigri reveals drivers in fungal speciation.</title>
        <authorList>
            <consortium name="DOE Joint Genome Institute"/>
            <person name="Vesth T.C."/>
            <person name="Nybo J."/>
            <person name="Theobald S."/>
            <person name="Brandl J."/>
            <person name="Frisvad J.C."/>
            <person name="Nielsen K.F."/>
            <person name="Lyhne E.K."/>
            <person name="Kogle M.E."/>
            <person name="Kuo A."/>
            <person name="Riley R."/>
            <person name="Clum A."/>
            <person name="Nolan M."/>
            <person name="Lipzen A."/>
            <person name="Salamov A."/>
            <person name="Henrissat B."/>
            <person name="Wiebenga A."/>
            <person name="De vries R.P."/>
            <person name="Grigoriev I.V."/>
            <person name="Mortensen U.H."/>
            <person name="Andersen M.R."/>
            <person name="Baker S.E."/>
        </authorList>
    </citation>
    <scope>NUCLEOTIDE SEQUENCE [LARGE SCALE GENOMIC DNA]</scope>
    <source>
        <strain evidence="1 2">CBS 114.80</strain>
    </source>
</reference>
<evidence type="ECO:0000313" key="1">
    <source>
        <dbReference type="EMBL" id="PYI30652.1"/>
    </source>
</evidence>
<keyword evidence="2" id="KW-1185">Reference proteome</keyword>
<accession>A0A2V5I6A7</accession>
<organism evidence="1 2">
    <name type="scientific">Aspergillus indologenus CBS 114.80</name>
    <dbReference type="NCBI Taxonomy" id="1450541"/>
    <lineage>
        <taxon>Eukaryota</taxon>
        <taxon>Fungi</taxon>
        <taxon>Dikarya</taxon>
        <taxon>Ascomycota</taxon>
        <taxon>Pezizomycotina</taxon>
        <taxon>Eurotiomycetes</taxon>
        <taxon>Eurotiomycetidae</taxon>
        <taxon>Eurotiales</taxon>
        <taxon>Aspergillaceae</taxon>
        <taxon>Aspergillus</taxon>
        <taxon>Aspergillus subgen. Circumdati</taxon>
    </lineage>
</organism>